<evidence type="ECO:0000313" key="2">
    <source>
        <dbReference type="WBParaSite" id="jg19253"/>
    </source>
</evidence>
<name>A0A915DGN1_9BILA</name>
<organism evidence="1 2">
    <name type="scientific">Ditylenchus dipsaci</name>
    <dbReference type="NCBI Taxonomy" id="166011"/>
    <lineage>
        <taxon>Eukaryota</taxon>
        <taxon>Metazoa</taxon>
        <taxon>Ecdysozoa</taxon>
        <taxon>Nematoda</taxon>
        <taxon>Chromadorea</taxon>
        <taxon>Rhabditida</taxon>
        <taxon>Tylenchina</taxon>
        <taxon>Tylenchomorpha</taxon>
        <taxon>Sphaerularioidea</taxon>
        <taxon>Anguinidae</taxon>
        <taxon>Anguininae</taxon>
        <taxon>Ditylenchus</taxon>
    </lineage>
</organism>
<dbReference type="AlphaFoldDB" id="A0A915DGN1"/>
<proteinExistence type="predicted"/>
<accession>A0A915DGN1</accession>
<dbReference type="Proteomes" id="UP000887574">
    <property type="component" value="Unplaced"/>
</dbReference>
<sequence>MEHLNLIVTKRCEVYLKKCPVSKVALEDKVLYAQDYRLPELLGQCIKKFKTVDDIKKLRQTSQYCCLTLENKVLILENVT</sequence>
<keyword evidence="1" id="KW-1185">Reference proteome</keyword>
<reference evidence="2" key="1">
    <citation type="submission" date="2022-11" db="UniProtKB">
        <authorList>
            <consortium name="WormBaseParasite"/>
        </authorList>
    </citation>
    <scope>IDENTIFICATION</scope>
</reference>
<evidence type="ECO:0000313" key="1">
    <source>
        <dbReference type="Proteomes" id="UP000887574"/>
    </source>
</evidence>
<protein>
    <submittedName>
        <fullName evidence="2">Uncharacterized protein</fullName>
    </submittedName>
</protein>
<dbReference type="WBParaSite" id="jg19253">
    <property type="protein sequence ID" value="jg19253"/>
    <property type="gene ID" value="jg19253"/>
</dbReference>